<keyword evidence="3" id="KW-1185">Reference proteome</keyword>
<protein>
    <submittedName>
        <fullName evidence="2">Alpha/beta hydrolase</fullName>
    </submittedName>
</protein>
<evidence type="ECO:0000313" key="3">
    <source>
        <dbReference type="Proteomes" id="UP001236657"/>
    </source>
</evidence>
<proteinExistence type="predicted"/>
<dbReference type="SUPFAM" id="SSF53474">
    <property type="entry name" value="alpha/beta-Hydrolases"/>
    <property type="match status" value="1"/>
</dbReference>
<dbReference type="InterPro" id="IPR022742">
    <property type="entry name" value="Hydrolase_4"/>
</dbReference>
<dbReference type="Gene3D" id="3.40.50.1820">
    <property type="entry name" value="alpha/beta hydrolase"/>
    <property type="match status" value="1"/>
</dbReference>
<dbReference type="PANTHER" id="PTHR11614">
    <property type="entry name" value="PHOSPHOLIPASE-RELATED"/>
    <property type="match status" value="1"/>
</dbReference>
<name>A0ABY9MQQ3_9GAMM</name>
<dbReference type="InterPro" id="IPR000073">
    <property type="entry name" value="AB_hydrolase_1"/>
</dbReference>
<organism evidence="2 3">
    <name type="scientific">Thiothrix lacustris</name>
    <dbReference type="NCBI Taxonomy" id="525917"/>
    <lineage>
        <taxon>Bacteria</taxon>
        <taxon>Pseudomonadati</taxon>
        <taxon>Pseudomonadota</taxon>
        <taxon>Gammaproteobacteria</taxon>
        <taxon>Thiotrichales</taxon>
        <taxon>Thiotrichaceae</taxon>
        <taxon>Thiothrix</taxon>
    </lineage>
</organism>
<dbReference type="InterPro" id="IPR029058">
    <property type="entry name" value="AB_hydrolase_fold"/>
</dbReference>
<evidence type="ECO:0000259" key="1">
    <source>
        <dbReference type="Pfam" id="PF12146"/>
    </source>
</evidence>
<dbReference type="Proteomes" id="UP001236657">
    <property type="component" value="Chromosome"/>
</dbReference>
<gene>
    <name evidence="2" type="ORF">RCF98_00920</name>
</gene>
<dbReference type="RefSeq" id="WP_308895527.1">
    <property type="nucleotide sequence ID" value="NZ_CP133218.1"/>
</dbReference>
<dbReference type="PRINTS" id="PR00111">
    <property type="entry name" value="ABHYDROLASE"/>
</dbReference>
<dbReference type="Pfam" id="PF12146">
    <property type="entry name" value="Hydrolase_4"/>
    <property type="match status" value="1"/>
</dbReference>
<dbReference type="GO" id="GO:0016787">
    <property type="term" value="F:hydrolase activity"/>
    <property type="evidence" value="ECO:0007669"/>
    <property type="project" value="UniProtKB-KW"/>
</dbReference>
<sequence>MTTQLKEPNMPLQQTWRHRYTVQTVLMLLIALSGCSTAPMPLGTHHVQPQLLQQPLFRASDGTDLAMTHWQPKGKSRATLILLHGFNEYAGAFDSVGKQFAQRGIDVWGIDQRGFGRSAYRGQWAGAQRMAADARELAALLRQQDPQQPLYLWGMSMGGAVTLVAAEEGKLDVDGIILEAPAVWTRDTQPLYQRVAQDIAVKLVPGWKPTGESLGIRATDNRALLREIWKSPWMIKGARIETVAGLVDLMDKGYAAAEHIRVPTLLLYGGKDELIPAKPIERLWQRLPKRGKTRFIRYPNGWHMLTRDLQSAKVISDITQWIQQQ</sequence>
<dbReference type="PROSITE" id="PS51257">
    <property type="entry name" value="PROKAR_LIPOPROTEIN"/>
    <property type="match status" value="1"/>
</dbReference>
<dbReference type="EMBL" id="CP133218">
    <property type="protein sequence ID" value="WML90927.1"/>
    <property type="molecule type" value="Genomic_DNA"/>
</dbReference>
<evidence type="ECO:0000313" key="2">
    <source>
        <dbReference type="EMBL" id="WML90927.1"/>
    </source>
</evidence>
<accession>A0ABY9MQQ3</accession>
<feature type="domain" description="Serine aminopeptidase S33" evidence="1">
    <location>
        <begin position="75"/>
        <end position="309"/>
    </location>
</feature>
<dbReference type="InterPro" id="IPR051044">
    <property type="entry name" value="MAG_DAG_Lipase"/>
</dbReference>
<keyword evidence="2" id="KW-0378">Hydrolase</keyword>
<reference evidence="2 3" key="1">
    <citation type="submission" date="2023-08" db="EMBL/GenBank/DDBJ databases">
        <title>New molecular markers tilS and rpoB for phylogenetic and monitoring studies of the genus Thiothrix biodiversity.</title>
        <authorList>
            <person name="Ravin N.V."/>
            <person name="Smolyakov D."/>
            <person name="Markov N.D."/>
            <person name="Beletsky A.V."/>
            <person name="Mardanov A.V."/>
            <person name="Rudenko T.S."/>
            <person name="Grabovich M.Y."/>
        </authorList>
    </citation>
    <scope>NUCLEOTIDE SEQUENCE [LARGE SCALE GENOMIC DNA]</scope>
    <source>
        <strain evidence="2 3">MK1</strain>
    </source>
</reference>